<dbReference type="InterPro" id="IPR028098">
    <property type="entry name" value="Glyco_trans_4-like_N"/>
</dbReference>
<evidence type="ECO:0000259" key="1">
    <source>
        <dbReference type="Pfam" id="PF13579"/>
    </source>
</evidence>
<dbReference type="PANTHER" id="PTHR12526:SF600">
    <property type="entry name" value="GLYCOSYL TRANSFERASE GROUP 1"/>
    <property type="match status" value="1"/>
</dbReference>
<dbReference type="SUPFAM" id="SSF53756">
    <property type="entry name" value="UDP-Glycosyltransferase/glycogen phosphorylase"/>
    <property type="match status" value="1"/>
</dbReference>
<evidence type="ECO:0000313" key="3">
    <source>
        <dbReference type="Proteomes" id="UP000026714"/>
    </source>
</evidence>
<dbReference type="eggNOG" id="COG0438">
    <property type="taxonomic scope" value="Bacteria"/>
</dbReference>
<name>A0A059KI52_9BURK</name>
<proteinExistence type="predicted"/>
<reference evidence="2 3" key="1">
    <citation type="journal article" date="2014" name="FEMS Microbiol. Ecol.">
        <title>Sphaerotilus natans encrusted with nanoball-shaped Fe(III) oxide minerals formed by nitrate-reducing mixotrophic Fe(II) oxidation.</title>
        <authorList>
            <person name="Park S."/>
            <person name="Kim D.H."/>
            <person name="Lee J.H."/>
            <person name="Hur H.G."/>
        </authorList>
    </citation>
    <scope>NUCLEOTIDE SEQUENCE [LARGE SCALE GENOMIC DNA]</scope>
    <source>
        <strain evidence="2 3">DSM 6575</strain>
    </source>
</reference>
<keyword evidence="3" id="KW-1185">Reference proteome</keyword>
<dbReference type="PANTHER" id="PTHR12526">
    <property type="entry name" value="GLYCOSYLTRANSFERASE"/>
    <property type="match status" value="1"/>
</dbReference>
<protein>
    <recommendedName>
        <fullName evidence="1">Glycosyltransferase subfamily 4-like N-terminal domain-containing protein</fullName>
    </recommendedName>
</protein>
<dbReference type="Gene3D" id="3.40.50.2000">
    <property type="entry name" value="Glycogen Phosphorylase B"/>
    <property type="match status" value="2"/>
</dbReference>
<dbReference type="AlphaFoldDB" id="A0A059KI52"/>
<dbReference type="GO" id="GO:0016757">
    <property type="term" value="F:glycosyltransferase activity"/>
    <property type="evidence" value="ECO:0007669"/>
    <property type="project" value="UniProtKB-ARBA"/>
</dbReference>
<organism evidence="2 3">
    <name type="scientific">Sphaerotilus natans subsp. natans DSM 6575</name>
    <dbReference type="NCBI Taxonomy" id="1286631"/>
    <lineage>
        <taxon>Bacteria</taxon>
        <taxon>Pseudomonadati</taxon>
        <taxon>Pseudomonadota</taxon>
        <taxon>Betaproteobacteria</taxon>
        <taxon>Burkholderiales</taxon>
        <taxon>Sphaerotilaceae</taxon>
        <taxon>Sphaerotilus</taxon>
    </lineage>
</organism>
<sequence length="418" mass="47265">MNILLIARTCPVPANDGEKLRVFHLLKVMARSHRVTLVCRVMHAEEARAIDSLRELGVEVVGVSVPPPASHLERLRWIWPFLWSRHPISLCTVLFPAIREELRRLVAARHFDVVQVEHSSLAVYLDDLALPPTTARVVTMHNIDYIRNERVIQNSPWGLRRIYHQLNQMRFRRWELDAVRRFDRAMMMSDVDADILRRDVPDVPIDVVPNGVDCAALQHRLPVGPGPQGERALVFVASMDSEANQDGALYFLDQVLPLIRARRQGVKVWLVGRQPPEALRARHDGREIFVTGKVDSVEPYYRQADVAIVPLRSGGGTRLKILEAMALGVPVVSTTVGAEGIELETGRHALLADSPEEFAAAIERILHDADLQRSISLAARQQAQERYDWVGIGRLQDEVHRLALASRTSDRNRLSRTH</sequence>
<dbReference type="STRING" id="34103.SAMN05421778_11221"/>
<dbReference type="EMBL" id="AZRA01000099">
    <property type="protein sequence ID" value="KDB51116.1"/>
    <property type="molecule type" value="Genomic_DNA"/>
</dbReference>
<accession>A0A059KI52</accession>
<dbReference type="Pfam" id="PF13692">
    <property type="entry name" value="Glyco_trans_1_4"/>
    <property type="match status" value="1"/>
</dbReference>
<dbReference type="Proteomes" id="UP000026714">
    <property type="component" value="Unassembled WGS sequence"/>
</dbReference>
<dbReference type="CDD" id="cd03801">
    <property type="entry name" value="GT4_PimA-like"/>
    <property type="match status" value="1"/>
</dbReference>
<evidence type="ECO:0000313" key="2">
    <source>
        <dbReference type="EMBL" id="KDB51116.1"/>
    </source>
</evidence>
<dbReference type="Pfam" id="PF13579">
    <property type="entry name" value="Glyco_trans_4_4"/>
    <property type="match status" value="1"/>
</dbReference>
<comment type="caution">
    <text evidence="2">The sequence shown here is derived from an EMBL/GenBank/DDBJ whole genome shotgun (WGS) entry which is preliminary data.</text>
</comment>
<feature type="domain" description="Glycosyltransferase subfamily 4-like N-terminal" evidence="1">
    <location>
        <begin position="24"/>
        <end position="211"/>
    </location>
</feature>
<gene>
    <name evidence="2" type="ORF">X805_32760</name>
</gene>